<dbReference type="InterPro" id="IPR010930">
    <property type="entry name" value="Flg_bb/hook_C_dom"/>
</dbReference>
<dbReference type="OrthoDB" id="9804559at2"/>
<dbReference type="RefSeq" id="WP_111455888.1">
    <property type="nucleotide sequence ID" value="NZ_QFYP01000001.1"/>
</dbReference>
<dbReference type="NCBIfam" id="TIGR02490">
    <property type="entry name" value="flgF"/>
    <property type="match status" value="1"/>
</dbReference>
<dbReference type="SUPFAM" id="SSF117143">
    <property type="entry name" value="Flagellar hook protein flgE"/>
    <property type="match status" value="1"/>
</dbReference>
<accession>A0A328AWH6</accession>
<keyword evidence="9" id="KW-1185">Reference proteome</keyword>
<sequence>MDNALYVGLSRQMVLRRQMDIVANNIANSDTAGFKVESLMTKSDPQGRASTLGSTAPVQFVADAGVARDFSPGSLRRTDAPLDVAVEGQGFFKVTSPTGDRFTRDGRFRMDDTGRLVTQSGFPVADEGGGEITLDPQKGQVTIATDGTVSQGAERIGKIGVFDFANRSVLEKTGDNLYQNTSNQQPQPVADPRVRQGMLEGSNVQPILEMTRMIEVNRAYEQMSKIIDATADLSKTTVERMGKAQ</sequence>
<dbReference type="InterPro" id="IPR020013">
    <property type="entry name" value="Flagellar_FlgE/F/G"/>
</dbReference>
<dbReference type="InterPro" id="IPR019776">
    <property type="entry name" value="Flagellar_basal_body_rod_CS"/>
</dbReference>
<reference evidence="9" key="1">
    <citation type="submission" date="2018-05" db="EMBL/GenBank/DDBJ databases">
        <authorList>
            <person name="Li X."/>
        </authorList>
    </citation>
    <scope>NUCLEOTIDE SEQUENCE [LARGE SCALE GENOMIC DNA]</scope>
    <source>
        <strain evidence="9">HKS-05</strain>
    </source>
</reference>
<keyword evidence="8" id="KW-0282">Flagellum</keyword>
<evidence type="ECO:0000256" key="1">
    <source>
        <dbReference type="ARBA" id="ARBA00004117"/>
    </source>
</evidence>
<protein>
    <recommendedName>
        <fullName evidence="4">Flagellar basal-body rod protein FlgF</fullName>
    </recommendedName>
</protein>
<dbReference type="GO" id="GO:0071978">
    <property type="term" value="P:bacterial-type flagellum-dependent swarming motility"/>
    <property type="evidence" value="ECO:0007669"/>
    <property type="project" value="TreeGrafter"/>
</dbReference>
<evidence type="ECO:0000259" key="6">
    <source>
        <dbReference type="Pfam" id="PF06429"/>
    </source>
</evidence>
<feature type="domain" description="Flagellar basal-body/hook protein C-terminal" evidence="6">
    <location>
        <begin position="195"/>
        <end position="237"/>
    </location>
</feature>
<evidence type="ECO:0000313" key="8">
    <source>
        <dbReference type="EMBL" id="RAK58595.1"/>
    </source>
</evidence>
<comment type="caution">
    <text evidence="8">The sequence shown here is derived from an EMBL/GenBank/DDBJ whole genome shotgun (WGS) entry which is preliminary data.</text>
</comment>
<proteinExistence type="inferred from homology"/>
<evidence type="ECO:0000256" key="3">
    <source>
        <dbReference type="ARBA" id="ARBA00023143"/>
    </source>
</evidence>
<dbReference type="Pfam" id="PF22692">
    <property type="entry name" value="LlgE_F_G_D1"/>
    <property type="match status" value="1"/>
</dbReference>
<dbReference type="InterPro" id="IPR037925">
    <property type="entry name" value="FlgE/F/G-like"/>
</dbReference>
<dbReference type="InterPro" id="IPR001444">
    <property type="entry name" value="Flag_bb_rod_N"/>
</dbReference>
<feature type="domain" description="Flagellar basal body rod protein N-terminal" evidence="5">
    <location>
        <begin position="5"/>
        <end position="35"/>
    </location>
</feature>
<dbReference type="PROSITE" id="PS00588">
    <property type="entry name" value="FLAGELLA_BB_ROD"/>
    <property type="match status" value="1"/>
</dbReference>
<dbReference type="Pfam" id="PF06429">
    <property type="entry name" value="Flg_bbr_C"/>
    <property type="match status" value="1"/>
</dbReference>
<dbReference type="Pfam" id="PF00460">
    <property type="entry name" value="Flg_bb_rod"/>
    <property type="match status" value="1"/>
</dbReference>
<gene>
    <name evidence="8" type="primary">flgF</name>
    <name evidence="8" type="ORF">DJ021_01695</name>
</gene>
<comment type="subcellular location">
    <subcellularLocation>
        <location evidence="1 4">Bacterial flagellum basal body</location>
    </subcellularLocation>
</comment>
<name>A0A328AWH6_9CAUL</name>
<dbReference type="NCBIfam" id="TIGR03506">
    <property type="entry name" value="FlgEFG_subfam"/>
    <property type="match status" value="2"/>
</dbReference>
<feature type="domain" description="Flagellar hook protein FlgE/F/G-like D1" evidence="7">
    <location>
        <begin position="85"/>
        <end position="150"/>
    </location>
</feature>
<dbReference type="InterPro" id="IPR053967">
    <property type="entry name" value="LlgE_F_G-like_D1"/>
</dbReference>
<dbReference type="PANTHER" id="PTHR30435:SF19">
    <property type="entry name" value="FLAGELLAR BASAL-BODY ROD PROTEIN FLGG"/>
    <property type="match status" value="1"/>
</dbReference>
<dbReference type="Proteomes" id="UP000249842">
    <property type="component" value="Unassembled WGS sequence"/>
</dbReference>
<dbReference type="AlphaFoldDB" id="A0A328AWH6"/>
<keyword evidence="8" id="KW-0966">Cell projection</keyword>
<organism evidence="8 9">
    <name type="scientific">Phenylobacterium hankyongense</name>
    <dbReference type="NCBI Taxonomy" id="1813876"/>
    <lineage>
        <taxon>Bacteria</taxon>
        <taxon>Pseudomonadati</taxon>
        <taxon>Pseudomonadota</taxon>
        <taxon>Alphaproteobacteria</taxon>
        <taxon>Caulobacterales</taxon>
        <taxon>Caulobacteraceae</taxon>
        <taxon>Phenylobacterium</taxon>
    </lineage>
</organism>
<evidence type="ECO:0000313" key="9">
    <source>
        <dbReference type="Proteomes" id="UP000249842"/>
    </source>
</evidence>
<keyword evidence="8" id="KW-0969">Cilium</keyword>
<evidence type="ECO:0000256" key="4">
    <source>
        <dbReference type="RuleBase" id="RU362116"/>
    </source>
</evidence>
<evidence type="ECO:0000256" key="2">
    <source>
        <dbReference type="ARBA" id="ARBA00009677"/>
    </source>
</evidence>
<comment type="similarity">
    <text evidence="2 4">Belongs to the flagella basal body rod proteins family.</text>
</comment>
<dbReference type="EMBL" id="QFYP01000001">
    <property type="protein sequence ID" value="RAK58595.1"/>
    <property type="molecule type" value="Genomic_DNA"/>
</dbReference>
<evidence type="ECO:0000259" key="7">
    <source>
        <dbReference type="Pfam" id="PF22692"/>
    </source>
</evidence>
<comment type="subunit">
    <text evidence="4">The basal body constitutes a major portion of the flagellar organelle and consists of five rings (E,L,P,S, and M) mounted on a central rod. The rod consists of about 26 subunits of FlgG in the distal portion, and FlgB, FlgC and FlgF are thought to build up the proximal portion of the rod with about 6 subunits each.</text>
</comment>
<dbReference type="GO" id="GO:0030694">
    <property type="term" value="C:bacterial-type flagellum basal body, rod"/>
    <property type="evidence" value="ECO:0007669"/>
    <property type="project" value="UniProtKB-UniRule"/>
</dbReference>
<evidence type="ECO:0000259" key="5">
    <source>
        <dbReference type="Pfam" id="PF00460"/>
    </source>
</evidence>
<dbReference type="InterPro" id="IPR012836">
    <property type="entry name" value="FlgF"/>
</dbReference>
<keyword evidence="3 4" id="KW-0975">Bacterial flagellum</keyword>
<dbReference type="PANTHER" id="PTHR30435">
    <property type="entry name" value="FLAGELLAR PROTEIN"/>
    <property type="match status" value="1"/>
</dbReference>